<feature type="compositionally biased region" description="Basic and acidic residues" evidence="1">
    <location>
        <begin position="26"/>
        <end position="37"/>
    </location>
</feature>
<dbReference type="Proteomes" id="UP000179616">
    <property type="component" value="Unassembled WGS sequence"/>
</dbReference>
<feature type="region of interest" description="Disordered" evidence="1">
    <location>
        <begin position="1"/>
        <end position="37"/>
    </location>
</feature>
<evidence type="ECO:0000256" key="2">
    <source>
        <dbReference type="SAM" id="Phobius"/>
    </source>
</evidence>
<keyword evidence="2" id="KW-0472">Membrane</keyword>
<proteinExistence type="predicted"/>
<feature type="transmembrane region" description="Helical" evidence="2">
    <location>
        <begin position="50"/>
        <end position="71"/>
    </location>
</feature>
<accession>A0A1S1LFQ1</accession>
<dbReference type="STRING" id="948102.BKG76_18640"/>
<feature type="compositionally biased region" description="Basic and acidic residues" evidence="1">
    <location>
        <begin position="1"/>
        <end position="11"/>
    </location>
</feature>
<evidence type="ECO:0000256" key="1">
    <source>
        <dbReference type="SAM" id="MobiDB-lite"/>
    </source>
</evidence>
<comment type="caution">
    <text evidence="3">The sequence shown here is derived from an EMBL/GenBank/DDBJ whole genome shotgun (WGS) entry which is preliminary data.</text>
</comment>
<evidence type="ECO:0000313" key="3">
    <source>
        <dbReference type="EMBL" id="OHU22930.1"/>
    </source>
</evidence>
<dbReference type="EMBL" id="MLIK01000019">
    <property type="protein sequence ID" value="OHU22930.1"/>
    <property type="molecule type" value="Genomic_DNA"/>
</dbReference>
<protein>
    <recommendedName>
        <fullName evidence="5">Mce-associated membrane protein</fullName>
    </recommendedName>
</protein>
<organism evidence="3 4">
    <name type="scientific">Mycobacteroides franklinii</name>
    <dbReference type="NCBI Taxonomy" id="948102"/>
    <lineage>
        <taxon>Bacteria</taxon>
        <taxon>Bacillati</taxon>
        <taxon>Actinomycetota</taxon>
        <taxon>Actinomycetes</taxon>
        <taxon>Mycobacteriales</taxon>
        <taxon>Mycobacteriaceae</taxon>
        <taxon>Mycobacteroides</taxon>
    </lineage>
</organism>
<gene>
    <name evidence="3" type="ORF">BKG76_18640</name>
</gene>
<dbReference type="AlphaFoldDB" id="A0A1S1LFQ1"/>
<reference evidence="3 4" key="1">
    <citation type="submission" date="2016-10" db="EMBL/GenBank/DDBJ databases">
        <title>Evaluation of Human, Veterinary and Environmental Mycobacterium chelonae Isolates by Core Genome Phylogenomic Analysis, Targeted Gene Comparison, and Anti-microbial Susceptibility Patterns: A Tale of Mistaken Identities.</title>
        <authorList>
            <person name="Fogelson S.B."/>
            <person name="Camus A.C."/>
            <person name="Lorenz W."/>
            <person name="Vasireddy R."/>
            <person name="Vasireddy S."/>
            <person name="Smith T."/>
            <person name="Brown-Elliott B.A."/>
            <person name="Wallace R.J.Jr."/>
            <person name="Hasan N.A."/>
            <person name="Reischl U."/>
            <person name="Sanchez S."/>
        </authorList>
    </citation>
    <scope>NUCLEOTIDE SEQUENCE [LARGE SCALE GENOMIC DNA]</scope>
    <source>
        <strain evidence="3 4">1559</strain>
    </source>
</reference>
<keyword evidence="2" id="KW-0812">Transmembrane</keyword>
<evidence type="ECO:0008006" key="5">
    <source>
        <dbReference type="Google" id="ProtNLM"/>
    </source>
</evidence>
<name>A0A1S1LFQ1_9MYCO</name>
<sequence>MDSAVAEHENETGQPESGEESSTAVDEGKDTTKDASPPRRVFDVLLRRSLISTALLVAAAVTIGLLAWSLHSSQRSEREARAALVSMQDAAGARQRSEQIALDYSRGAAEMDFKDIPAWTKRLTANTSPELTKKLKDAATSMEQIVVPLQWVSTPTPITSAVRSERDGVYVVNSFLSVMTKNVQAPNGVQSTATYTVTINSKDNWVITDVGGVDSAMRAGK</sequence>
<keyword evidence="2" id="KW-1133">Transmembrane helix</keyword>
<feature type="compositionally biased region" description="Polar residues" evidence="1">
    <location>
        <begin position="12"/>
        <end position="24"/>
    </location>
</feature>
<evidence type="ECO:0000313" key="4">
    <source>
        <dbReference type="Proteomes" id="UP000179616"/>
    </source>
</evidence>